<reference evidence="13" key="1">
    <citation type="submission" date="2025-08" db="UniProtKB">
        <authorList>
            <consortium name="Ensembl"/>
        </authorList>
    </citation>
    <scope>IDENTIFICATION</scope>
</reference>
<dbReference type="AlphaFoldDB" id="A0A8D0HR59"/>
<keyword evidence="7" id="KW-0325">Glycoprotein</keyword>
<dbReference type="Proteomes" id="UP000694392">
    <property type="component" value="Unplaced"/>
</dbReference>
<feature type="region of interest" description="Disordered" evidence="9">
    <location>
        <begin position="898"/>
        <end position="926"/>
    </location>
</feature>
<feature type="compositionally biased region" description="Polar residues" evidence="9">
    <location>
        <begin position="766"/>
        <end position="817"/>
    </location>
</feature>
<comment type="subcellular location">
    <subcellularLocation>
        <location evidence="1">Membrane</location>
        <topology evidence="1">Single-pass type I membrane protein</topology>
    </subcellularLocation>
</comment>
<evidence type="ECO:0000256" key="2">
    <source>
        <dbReference type="ARBA" id="ARBA00022692"/>
    </source>
</evidence>
<dbReference type="GO" id="GO:0001764">
    <property type="term" value="P:neuron migration"/>
    <property type="evidence" value="ECO:0007669"/>
    <property type="project" value="Ensembl"/>
</dbReference>
<dbReference type="GO" id="GO:0021965">
    <property type="term" value="P:spinal cord ventral commissure morphogenesis"/>
    <property type="evidence" value="ECO:0007669"/>
    <property type="project" value="Ensembl"/>
</dbReference>
<feature type="region of interest" description="Disordered" evidence="9">
    <location>
        <begin position="723"/>
        <end position="817"/>
    </location>
</feature>
<dbReference type="FunFam" id="2.60.40.10:FF:000133">
    <property type="entry name" value="Neogenin isoform 1"/>
    <property type="match status" value="1"/>
</dbReference>
<dbReference type="CDD" id="cd00063">
    <property type="entry name" value="FN3"/>
    <property type="match status" value="6"/>
</dbReference>
<evidence type="ECO:0000256" key="9">
    <source>
        <dbReference type="SAM" id="MobiDB-lite"/>
    </source>
</evidence>
<feature type="transmembrane region" description="Helical" evidence="10">
    <location>
        <begin position="695"/>
        <end position="718"/>
    </location>
</feature>
<dbReference type="PRINTS" id="PR00014">
    <property type="entry name" value="FNTYPEIII"/>
</dbReference>
<protein>
    <submittedName>
        <fullName evidence="13">DCC netrin 1 receptor</fullName>
    </submittedName>
</protein>
<dbReference type="FunFam" id="2.60.40.10:FF:000101">
    <property type="entry name" value="Neogenin isoform 1"/>
    <property type="match status" value="1"/>
</dbReference>
<keyword evidence="3" id="KW-0677">Repeat</keyword>
<dbReference type="FunFam" id="2.60.40.10:FF:000187">
    <property type="entry name" value="neogenin isoform X2"/>
    <property type="match status" value="1"/>
</dbReference>
<feature type="domain" description="Fibronectin type-III" evidence="12">
    <location>
        <begin position="86"/>
        <end position="179"/>
    </location>
</feature>
<feature type="compositionally biased region" description="Polar residues" evidence="9">
    <location>
        <begin position="898"/>
        <end position="915"/>
    </location>
</feature>
<dbReference type="SUPFAM" id="SSF49265">
    <property type="entry name" value="Fibronectin type III"/>
    <property type="match status" value="4"/>
</dbReference>
<dbReference type="FunFam" id="2.60.40.10:FF:000106">
    <property type="entry name" value="Neogenin isoform 1"/>
    <property type="match status" value="1"/>
</dbReference>
<dbReference type="PROSITE" id="PS50835">
    <property type="entry name" value="IG_LIKE"/>
    <property type="match status" value="1"/>
</dbReference>
<dbReference type="Ensembl" id="ENSSPUT00000024393.1">
    <property type="protein sequence ID" value="ENSSPUP00000022881.1"/>
    <property type="gene ID" value="ENSSPUG00000017554.1"/>
</dbReference>
<dbReference type="GO" id="GO:0098839">
    <property type="term" value="C:postsynaptic density membrane"/>
    <property type="evidence" value="ECO:0007669"/>
    <property type="project" value="Ensembl"/>
</dbReference>
<keyword evidence="14" id="KW-1185">Reference proteome</keyword>
<dbReference type="OMA" id="TSMSQPT"/>
<dbReference type="Pfam" id="PF00041">
    <property type="entry name" value="fn3"/>
    <property type="match status" value="5"/>
</dbReference>
<evidence type="ECO:0000256" key="4">
    <source>
        <dbReference type="ARBA" id="ARBA00022989"/>
    </source>
</evidence>
<evidence type="ECO:0000259" key="12">
    <source>
        <dbReference type="PROSITE" id="PS50853"/>
    </source>
</evidence>
<dbReference type="InterPro" id="IPR036116">
    <property type="entry name" value="FN3_sf"/>
</dbReference>
<name>A0A8D0HR59_SPHPU</name>
<evidence type="ECO:0000313" key="13">
    <source>
        <dbReference type="Ensembl" id="ENSSPUP00000022881.1"/>
    </source>
</evidence>
<dbReference type="InterPro" id="IPR013098">
    <property type="entry name" value="Ig_I-set"/>
</dbReference>
<dbReference type="InterPro" id="IPR013783">
    <property type="entry name" value="Ig-like_fold"/>
</dbReference>
<dbReference type="GO" id="GO:0030424">
    <property type="term" value="C:axon"/>
    <property type="evidence" value="ECO:0007669"/>
    <property type="project" value="Ensembl"/>
</dbReference>
<dbReference type="GO" id="GO:0033564">
    <property type="term" value="P:anterior/posterior axon guidance"/>
    <property type="evidence" value="ECO:0007669"/>
    <property type="project" value="Ensembl"/>
</dbReference>
<dbReference type="FunFam" id="2.60.40.10:FF:000216">
    <property type="entry name" value="neogenin isoform X1"/>
    <property type="match status" value="1"/>
</dbReference>
<feature type="region of interest" description="Disordered" evidence="9">
    <location>
        <begin position="989"/>
        <end position="1023"/>
    </location>
</feature>
<gene>
    <name evidence="13" type="primary">DCC</name>
</gene>
<dbReference type="PANTHER" id="PTHR44170:SF8">
    <property type="entry name" value="NETRIN RECEPTOR DCC"/>
    <property type="match status" value="1"/>
</dbReference>
<feature type="compositionally biased region" description="Basic and acidic residues" evidence="9">
    <location>
        <begin position="741"/>
        <end position="763"/>
    </location>
</feature>
<keyword evidence="6" id="KW-1015">Disulfide bond</keyword>
<evidence type="ECO:0000256" key="6">
    <source>
        <dbReference type="ARBA" id="ARBA00023157"/>
    </source>
</evidence>
<sequence>MDIEFECAVSGKPVPTVNWIKNGEVVIPSDYFQIVGGSNLRILGLVKSDEGFYQCVAENDAGNTQTSAQLIIPEPAIPSSSILPSAPRDVVPVLVSSRFVRLSWRPPAETKGSIQTYAVYFSRDSVSRERALNTTQSGTLQLTVGNLKPEETYTFRVVAYNEWGPGESSQPIKVATQPELQVPGPVENLWAVSTSPTSILISWEPPAYANGPVQGYRLFCTETATGKEQNIEVDGLSYKLEGLKKFTEYTLRFLAYNRYGPGVSTEDLVVMTLSDVPSAMPQNVSLEVVNSRSIKVSWIPPPPSTQNGFITGYKIRHRKTTRRGEIETLEPNNLWYLFTGQCSHGVAMQESQVPDQPSSLHVRPLTTSIVMSWTPPLNPNIVVRGYIIGYGVGSPYAETVRVDSKQRYYSIDSLEPSSHYVISLKAFNNVGEGVPLYESATTRSMTDISTPMLPPVGVQAVALTHDAVRVSWADNSVPKNQKTTEVRFYTVRWRTSYSTSAKYKSADTTALSHTVSGLKPNTMYEFSVMVTKGRKSSTWSMTAHATTYEAAPTSAPKDLTVITREGKPRAVIVSWQPPLEANGKITAYILFYTLDKNSPIGDWAMESISGDRLTHQIMDLNLDTVYYFRIQARNAKGVGPLSDPILFRTLKGRHGDGAYWPVDTNLIDRSSLNEPPIGQMHPPHGSVTPQKNSNLLVIIVVTVGVITVVVVVIVAVICNRRSSAQQRKKRATHSAGKRKGSQKDLRPPDLWIHHEEMEMKNIEKPSGSNPSGRDSPRQSCQDITPVSHSQSESQLGSKSASQSGPDTEEVGSSMSTLERSLAARRATRAKLMIPMDSQPSNPPVVSAIPVTTLESAQYPGILPSPTCGYPHPQFTLRPVPFPTLSVDRTFGTGRTVTEVPASQQPSMLPQTQPEHPSNEDAPSRTIPTACVRPTHPLRSFANPLLPPPMSAIEPKVPYTPLLSQTGPNLPKAQVKTASLGLAGKARSPLLPVSVPTAPEVSEEGHKKTEDPANVRTAFKTEPD</sequence>
<dbReference type="PROSITE" id="PS50853">
    <property type="entry name" value="FN3"/>
    <property type="match status" value="5"/>
</dbReference>
<keyword evidence="5 10" id="KW-0472">Membrane</keyword>
<dbReference type="PANTHER" id="PTHR44170">
    <property type="entry name" value="PROTEIN SIDEKICK"/>
    <property type="match status" value="1"/>
</dbReference>
<dbReference type="GO" id="GO:0099170">
    <property type="term" value="P:postsynaptic modulation of chemical synaptic transmission"/>
    <property type="evidence" value="ECO:0007669"/>
    <property type="project" value="Ensembl"/>
</dbReference>
<evidence type="ECO:0000256" key="7">
    <source>
        <dbReference type="ARBA" id="ARBA00023180"/>
    </source>
</evidence>
<keyword evidence="2 10" id="KW-0812">Transmembrane</keyword>
<dbReference type="GeneTree" id="ENSGT00940000158867"/>
<feature type="domain" description="Ig-like" evidence="11">
    <location>
        <begin position="1"/>
        <end position="71"/>
    </location>
</feature>
<evidence type="ECO:0000256" key="8">
    <source>
        <dbReference type="ARBA" id="ARBA00023319"/>
    </source>
</evidence>
<feature type="compositionally biased region" description="Basic residues" evidence="9">
    <location>
        <begin position="726"/>
        <end position="740"/>
    </location>
</feature>
<dbReference type="SMART" id="SM00408">
    <property type="entry name" value="IGc2"/>
    <property type="match status" value="1"/>
</dbReference>
<evidence type="ECO:0000256" key="3">
    <source>
        <dbReference type="ARBA" id="ARBA00022737"/>
    </source>
</evidence>
<organism evidence="13 14">
    <name type="scientific">Sphenodon punctatus</name>
    <name type="common">Tuatara</name>
    <name type="synonym">Hatteria punctata</name>
    <dbReference type="NCBI Taxonomy" id="8508"/>
    <lineage>
        <taxon>Eukaryota</taxon>
        <taxon>Metazoa</taxon>
        <taxon>Chordata</taxon>
        <taxon>Craniata</taxon>
        <taxon>Vertebrata</taxon>
        <taxon>Euteleostomi</taxon>
        <taxon>Lepidosauria</taxon>
        <taxon>Sphenodontia</taxon>
        <taxon>Sphenodontidae</taxon>
        <taxon>Sphenodon</taxon>
    </lineage>
</organism>
<evidence type="ECO:0000256" key="1">
    <source>
        <dbReference type="ARBA" id="ARBA00004479"/>
    </source>
</evidence>
<keyword evidence="8" id="KW-0393">Immunoglobulin domain</keyword>
<dbReference type="InterPro" id="IPR003961">
    <property type="entry name" value="FN3_dom"/>
</dbReference>
<feature type="domain" description="Fibronectin type-III" evidence="12">
    <location>
        <begin position="454"/>
        <end position="550"/>
    </location>
</feature>
<dbReference type="Gene3D" id="2.60.40.10">
    <property type="entry name" value="Immunoglobulins"/>
    <property type="match status" value="7"/>
</dbReference>
<evidence type="ECO:0000256" key="10">
    <source>
        <dbReference type="SAM" id="Phobius"/>
    </source>
</evidence>
<proteinExistence type="predicted"/>
<evidence type="ECO:0000256" key="5">
    <source>
        <dbReference type="ARBA" id="ARBA00023136"/>
    </source>
</evidence>
<reference evidence="13" key="2">
    <citation type="submission" date="2025-09" db="UniProtKB">
        <authorList>
            <consortium name="Ensembl"/>
        </authorList>
    </citation>
    <scope>IDENTIFICATION</scope>
</reference>
<dbReference type="InterPro" id="IPR010560">
    <property type="entry name" value="Neogenin_C"/>
</dbReference>
<dbReference type="InterPro" id="IPR007110">
    <property type="entry name" value="Ig-like_dom"/>
</dbReference>
<feature type="compositionally biased region" description="Basic and acidic residues" evidence="9">
    <location>
        <begin position="1002"/>
        <end position="1023"/>
    </location>
</feature>
<dbReference type="Pfam" id="PF06583">
    <property type="entry name" value="Neogenin_C"/>
    <property type="match status" value="1"/>
</dbReference>
<feature type="domain" description="Fibronectin type-III" evidence="12">
    <location>
        <begin position="356"/>
        <end position="447"/>
    </location>
</feature>
<feature type="domain" description="Fibronectin type-III" evidence="12">
    <location>
        <begin position="185"/>
        <end position="275"/>
    </location>
</feature>
<dbReference type="GO" id="GO:0098609">
    <property type="term" value="P:cell-cell adhesion"/>
    <property type="evidence" value="ECO:0007669"/>
    <property type="project" value="TreeGrafter"/>
</dbReference>
<dbReference type="FunFam" id="2.60.40.10:FF:000004">
    <property type="entry name" value="DCC isoform 1"/>
    <property type="match status" value="1"/>
</dbReference>
<dbReference type="SMART" id="SM00060">
    <property type="entry name" value="FN3"/>
    <property type="match status" value="6"/>
</dbReference>
<dbReference type="GO" id="GO:0098685">
    <property type="term" value="C:Schaffer collateral - CA1 synapse"/>
    <property type="evidence" value="ECO:0007669"/>
    <property type="project" value="Ensembl"/>
</dbReference>
<evidence type="ECO:0000313" key="14">
    <source>
        <dbReference type="Proteomes" id="UP000694392"/>
    </source>
</evidence>
<accession>A0A8D0HR59</accession>
<dbReference type="InterPro" id="IPR003598">
    <property type="entry name" value="Ig_sub2"/>
</dbReference>
<keyword evidence="4 10" id="KW-1133">Transmembrane helix</keyword>
<evidence type="ECO:0000259" key="11">
    <source>
        <dbReference type="PROSITE" id="PS50835"/>
    </source>
</evidence>
<dbReference type="Pfam" id="PF07679">
    <property type="entry name" value="I-set"/>
    <property type="match status" value="1"/>
</dbReference>
<dbReference type="GO" id="GO:0033563">
    <property type="term" value="P:dorsal/ventral axon guidance"/>
    <property type="evidence" value="ECO:0007669"/>
    <property type="project" value="Ensembl"/>
</dbReference>
<feature type="domain" description="Fibronectin type-III" evidence="12">
    <location>
        <begin position="555"/>
        <end position="652"/>
    </location>
</feature>